<dbReference type="SUPFAM" id="SSF82866">
    <property type="entry name" value="Multidrug efflux transporter AcrB transmembrane domain"/>
    <property type="match status" value="1"/>
</dbReference>
<evidence type="ECO:0000256" key="8">
    <source>
        <dbReference type="ARBA" id="ARBA00023136"/>
    </source>
</evidence>
<keyword evidence="2 12" id="KW-0813">Transport</keyword>
<dbReference type="FunFam" id="1.20.1640.10:FF:000024">
    <property type="entry name" value="Multifunctional fusion protein"/>
    <property type="match status" value="1"/>
</dbReference>
<feature type="domain" description="Protein export membrane protein SecD/SecF C-terminal" evidence="13">
    <location>
        <begin position="106"/>
        <end position="281"/>
    </location>
</feature>
<evidence type="ECO:0000256" key="9">
    <source>
        <dbReference type="ARBA" id="ARBA00059018"/>
    </source>
</evidence>
<gene>
    <name evidence="12 14" type="primary">secF</name>
    <name evidence="14" type="ORF">FYJ27_10560</name>
</gene>
<sequence length="294" mass="33307">MDIIKNRKIFFSISLAIIIVGMIMMAVNGLNRGIDFEGGTLIQIKIGKTISVDEVRLIVDKFDKEASIVHSGEKKDEIQIKSKKDFNNKEIHQIFNEFKEKYKLKDEDLVQSQKFGPTMGKEIRQKALLSSAIAVVAMLIYISWRFEFKFAISAIITLAHDILIMLSVYAIFRIPVNGSFIAAILTILGYSINDTIVIFDRIRETRRLSRKDSYEKVVNDSIKKSLTRTINTSITTLVTILLLYILGVEDVKVLALPLIIGVIAGTYSSIFIASPLWYVFKSKEKDAKYNARKA</sequence>
<dbReference type="GO" id="GO:0065002">
    <property type="term" value="P:intracellular protein transmembrane transport"/>
    <property type="evidence" value="ECO:0007669"/>
    <property type="project" value="UniProtKB-UniRule"/>
</dbReference>
<dbReference type="InterPro" id="IPR005665">
    <property type="entry name" value="SecF_bac"/>
</dbReference>
<keyword evidence="8 12" id="KW-0472">Membrane</keyword>
<dbReference type="InterPro" id="IPR048634">
    <property type="entry name" value="SecD_SecF_C"/>
</dbReference>
<dbReference type="EMBL" id="VULR01000017">
    <property type="protein sequence ID" value="MSS44148.1"/>
    <property type="molecule type" value="Genomic_DNA"/>
</dbReference>
<keyword evidence="3 12" id="KW-1003">Cell membrane</keyword>
<evidence type="ECO:0000256" key="2">
    <source>
        <dbReference type="ARBA" id="ARBA00022448"/>
    </source>
</evidence>
<comment type="similarity">
    <text evidence="11">In the N-terminal section; belongs to the SecD/SecF family. SecD subfamily.</text>
</comment>
<dbReference type="Proteomes" id="UP000462760">
    <property type="component" value="Unassembled WGS sequence"/>
</dbReference>
<dbReference type="GO" id="GO:0005886">
    <property type="term" value="C:plasma membrane"/>
    <property type="evidence" value="ECO:0007669"/>
    <property type="project" value="UniProtKB-SubCell"/>
</dbReference>
<dbReference type="GO" id="GO:0043952">
    <property type="term" value="P:protein transport by the Sec complex"/>
    <property type="evidence" value="ECO:0007669"/>
    <property type="project" value="UniProtKB-UniRule"/>
</dbReference>
<comment type="caution">
    <text evidence="14">The sequence shown here is derived from an EMBL/GenBank/DDBJ whole genome shotgun (WGS) entry which is preliminary data.</text>
</comment>
<evidence type="ECO:0000256" key="5">
    <source>
        <dbReference type="ARBA" id="ARBA00022927"/>
    </source>
</evidence>
<feature type="transmembrane region" description="Helical" evidence="12">
    <location>
        <begin position="9"/>
        <end position="27"/>
    </location>
</feature>
<comment type="similarity">
    <text evidence="10">In the C-terminal section; belongs to the SecD/SecF family. SecF subfamily.</text>
</comment>
<evidence type="ECO:0000256" key="4">
    <source>
        <dbReference type="ARBA" id="ARBA00022692"/>
    </source>
</evidence>
<reference evidence="14 15" key="1">
    <citation type="submission" date="2019-08" db="EMBL/GenBank/DDBJ databases">
        <title>In-depth cultivation of the pig gut microbiome towards novel bacterial diversity and tailored functional studies.</title>
        <authorList>
            <person name="Wylensek D."/>
            <person name="Hitch T.C.A."/>
            <person name="Clavel T."/>
        </authorList>
    </citation>
    <scope>NUCLEOTIDE SEQUENCE [LARGE SCALE GENOMIC DNA]</scope>
    <source>
        <strain evidence="14 15">Med78-601-WT-4W-RMD-3</strain>
    </source>
</reference>
<proteinExistence type="inferred from homology"/>
<evidence type="ECO:0000256" key="1">
    <source>
        <dbReference type="ARBA" id="ARBA00004651"/>
    </source>
</evidence>
<dbReference type="GO" id="GO:0015450">
    <property type="term" value="F:protein-transporting ATPase activity"/>
    <property type="evidence" value="ECO:0007669"/>
    <property type="project" value="InterPro"/>
</dbReference>
<evidence type="ECO:0000259" key="13">
    <source>
        <dbReference type="Pfam" id="PF02355"/>
    </source>
</evidence>
<dbReference type="InterPro" id="IPR022645">
    <property type="entry name" value="SecD/SecF_bac"/>
</dbReference>
<comment type="subunit">
    <text evidence="12">Forms a complex with SecD. Part of the essential Sec protein translocation apparatus which comprises SecA, SecYEG and auxiliary proteins SecDF. Other proteins may also be involved.</text>
</comment>
<dbReference type="GO" id="GO:0006605">
    <property type="term" value="P:protein targeting"/>
    <property type="evidence" value="ECO:0007669"/>
    <property type="project" value="UniProtKB-UniRule"/>
</dbReference>
<evidence type="ECO:0000313" key="15">
    <source>
        <dbReference type="Proteomes" id="UP000462760"/>
    </source>
</evidence>
<evidence type="ECO:0000313" key="14">
    <source>
        <dbReference type="EMBL" id="MSS44148.1"/>
    </source>
</evidence>
<dbReference type="PRINTS" id="PR01755">
    <property type="entry name" value="SECFTRNLCASE"/>
</dbReference>
<organism evidence="14 15">
    <name type="scientific">Anaerosalibacter bizertensis</name>
    <dbReference type="NCBI Taxonomy" id="932217"/>
    <lineage>
        <taxon>Bacteria</taxon>
        <taxon>Bacillati</taxon>
        <taxon>Bacillota</taxon>
        <taxon>Tissierellia</taxon>
        <taxon>Tissierellales</taxon>
        <taxon>Sporanaerobacteraceae</taxon>
        <taxon>Anaerosalibacter</taxon>
    </lineage>
</organism>
<dbReference type="PANTHER" id="PTHR30081:SF8">
    <property type="entry name" value="PROTEIN TRANSLOCASE SUBUNIT SECF"/>
    <property type="match status" value="1"/>
</dbReference>
<dbReference type="NCBIfam" id="TIGR00916">
    <property type="entry name" value="2A0604s01"/>
    <property type="match status" value="1"/>
</dbReference>
<dbReference type="Pfam" id="PF07549">
    <property type="entry name" value="Sec_GG"/>
    <property type="match status" value="1"/>
</dbReference>
<feature type="transmembrane region" description="Helical" evidence="12">
    <location>
        <begin position="178"/>
        <end position="199"/>
    </location>
</feature>
<dbReference type="InterPro" id="IPR022646">
    <property type="entry name" value="SecD/SecF_CS"/>
</dbReference>
<feature type="transmembrane region" description="Helical" evidence="12">
    <location>
        <begin position="254"/>
        <end position="280"/>
    </location>
</feature>
<accession>A0A844FJR3</accession>
<dbReference type="InterPro" id="IPR022813">
    <property type="entry name" value="SecD/SecF_arch_bac"/>
</dbReference>
<dbReference type="HAMAP" id="MF_01464_B">
    <property type="entry name" value="SecF_B"/>
    <property type="match status" value="1"/>
</dbReference>
<dbReference type="Gene3D" id="1.20.1640.10">
    <property type="entry name" value="Multidrug efflux transporter AcrB transmembrane domain"/>
    <property type="match status" value="1"/>
</dbReference>
<feature type="transmembrane region" description="Helical" evidence="12">
    <location>
        <begin position="151"/>
        <end position="172"/>
    </location>
</feature>
<keyword evidence="6 12" id="KW-1133">Transmembrane helix</keyword>
<evidence type="ECO:0000256" key="3">
    <source>
        <dbReference type="ARBA" id="ARBA00022475"/>
    </source>
</evidence>
<comment type="function">
    <text evidence="9 12">Part of the Sec protein translocase complex. Interacts with the SecYEG preprotein conducting channel. SecDF uses the proton motive force (PMF) to complete protein translocation after the ATP-dependent function of SecA.</text>
</comment>
<comment type="similarity">
    <text evidence="12">Belongs to the SecD/SecF family. SecF subfamily.</text>
</comment>
<keyword evidence="4 12" id="KW-0812">Transmembrane</keyword>
<evidence type="ECO:0000256" key="11">
    <source>
        <dbReference type="ARBA" id="ARBA00061053"/>
    </source>
</evidence>
<evidence type="ECO:0000256" key="12">
    <source>
        <dbReference type="HAMAP-Rule" id="MF_01464"/>
    </source>
</evidence>
<dbReference type="RefSeq" id="WP_326831079.1">
    <property type="nucleotide sequence ID" value="NZ_VULR01000017.1"/>
</dbReference>
<dbReference type="InterPro" id="IPR055344">
    <property type="entry name" value="SecD_SecF_C_bact"/>
</dbReference>
<comment type="subcellular location">
    <subcellularLocation>
        <location evidence="1 12">Cell membrane</location>
        <topology evidence="1 12">Multi-pass membrane protein</topology>
    </subcellularLocation>
</comment>
<name>A0A844FJR3_9FIRM</name>
<dbReference type="Pfam" id="PF02355">
    <property type="entry name" value="SecD_SecF_C"/>
    <property type="match status" value="1"/>
</dbReference>
<dbReference type="PANTHER" id="PTHR30081">
    <property type="entry name" value="PROTEIN-EXPORT MEMBRANE PROTEIN SEC"/>
    <property type="match status" value="1"/>
</dbReference>
<feature type="transmembrane region" description="Helical" evidence="12">
    <location>
        <begin position="127"/>
        <end position="144"/>
    </location>
</feature>
<evidence type="ECO:0000256" key="7">
    <source>
        <dbReference type="ARBA" id="ARBA00023010"/>
    </source>
</evidence>
<feature type="transmembrane region" description="Helical" evidence="12">
    <location>
        <begin position="230"/>
        <end position="248"/>
    </location>
</feature>
<protein>
    <recommendedName>
        <fullName evidence="12">Protein-export membrane protein SecF</fullName>
    </recommendedName>
</protein>
<evidence type="ECO:0000256" key="6">
    <source>
        <dbReference type="ARBA" id="ARBA00022989"/>
    </source>
</evidence>
<dbReference type="AlphaFoldDB" id="A0A844FJR3"/>
<evidence type="ECO:0000256" key="10">
    <source>
        <dbReference type="ARBA" id="ARBA00060856"/>
    </source>
</evidence>
<keyword evidence="7 12" id="KW-0811">Translocation</keyword>
<keyword evidence="5 12" id="KW-0653">Protein transport</keyword>
<dbReference type="NCBIfam" id="TIGR00966">
    <property type="entry name" value="transloc_SecF"/>
    <property type="match status" value="1"/>
</dbReference>